<feature type="repeat" description="WD" evidence="3">
    <location>
        <begin position="1194"/>
        <end position="1228"/>
    </location>
</feature>
<dbReference type="CDD" id="cd00200">
    <property type="entry name" value="WD40"/>
    <property type="match status" value="1"/>
</dbReference>
<dbReference type="PANTHER" id="PTHR19848:SF8">
    <property type="entry name" value="F-BOX AND WD REPEAT DOMAIN CONTAINING 7"/>
    <property type="match status" value="1"/>
</dbReference>
<evidence type="ECO:0000256" key="1">
    <source>
        <dbReference type="ARBA" id="ARBA00022574"/>
    </source>
</evidence>
<feature type="repeat" description="WD" evidence="3">
    <location>
        <begin position="1333"/>
        <end position="1364"/>
    </location>
</feature>
<dbReference type="InterPro" id="IPR001680">
    <property type="entry name" value="WD40_rpt"/>
</dbReference>
<dbReference type="SUPFAM" id="SSF50978">
    <property type="entry name" value="WD40 repeat-like"/>
    <property type="match status" value="1"/>
</dbReference>
<dbReference type="InterPro" id="IPR011047">
    <property type="entry name" value="Quinoprotein_ADH-like_sf"/>
</dbReference>
<evidence type="ECO:0000259" key="5">
    <source>
        <dbReference type="PROSITE" id="PS50837"/>
    </source>
</evidence>
<feature type="compositionally biased region" description="Low complexity" evidence="4">
    <location>
        <begin position="61"/>
        <end position="76"/>
    </location>
</feature>
<dbReference type="Proteomes" id="UP000663827">
    <property type="component" value="Unassembled WGS sequence"/>
</dbReference>
<dbReference type="InterPro" id="IPR007111">
    <property type="entry name" value="NACHT_NTPase"/>
</dbReference>
<feature type="repeat" description="WD" evidence="3">
    <location>
        <begin position="1305"/>
        <end position="1331"/>
    </location>
</feature>
<keyword evidence="2" id="KW-0677">Repeat</keyword>
<feature type="repeat" description="WD" evidence="3">
    <location>
        <begin position="939"/>
        <end position="980"/>
    </location>
</feature>
<organism evidence="6 7">
    <name type="scientific">Rhizoctonia solani</name>
    <dbReference type="NCBI Taxonomy" id="456999"/>
    <lineage>
        <taxon>Eukaryota</taxon>
        <taxon>Fungi</taxon>
        <taxon>Dikarya</taxon>
        <taxon>Basidiomycota</taxon>
        <taxon>Agaricomycotina</taxon>
        <taxon>Agaricomycetes</taxon>
        <taxon>Cantharellales</taxon>
        <taxon>Ceratobasidiaceae</taxon>
        <taxon>Rhizoctonia</taxon>
    </lineage>
</organism>
<evidence type="ECO:0000313" key="6">
    <source>
        <dbReference type="EMBL" id="CAE7225852.1"/>
    </source>
</evidence>
<dbReference type="SMART" id="SM00320">
    <property type="entry name" value="WD40"/>
    <property type="match status" value="10"/>
</dbReference>
<proteinExistence type="predicted"/>
<feature type="region of interest" description="Disordered" evidence="4">
    <location>
        <begin position="17"/>
        <end position="117"/>
    </location>
</feature>
<feature type="repeat" description="WD" evidence="3">
    <location>
        <begin position="984"/>
        <end position="1025"/>
    </location>
</feature>
<evidence type="ECO:0000313" key="7">
    <source>
        <dbReference type="Proteomes" id="UP000663827"/>
    </source>
</evidence>
<gene>
    <name evidence="6" type="ORF">RDB_LOCUS175025</name>
</gene>
<dbReference type="InterPro" id="IPR056884">
    <property type="entry name" value="NPHP3-like_N"/>
</dbReference>
<dbReference type="Gene3D" id="3.40.50.300">
    <property type="entry name" value="P-loop containing nucleotide triphosphate hydrolases"/>
    <property type="match status" value="1"/>
</dbReference>
<dbReference type="InterPro" id="IPR019775">
    <property type="entry name" value="WD40_repeat_CS"/>
</dbReference>
<dbReference type="PROSITE" id="PS50294">
    <property type="entry name" value="WD_REPEATS_REGION"/>
    <property type="match status" value="6"/>
</dbReference>
<feature type="repeat" description="WD" evidence="3">
    <location>
        <begin position="896"/>
        <end position="937"/>
    </location>
</feature>
<sequence length="1458" mass="160677">MPAAEWYKRQKDRFKRALHAQNQSLGSLPDSSNTPLPSSSAPQSIINRTDEGPEDTLGPLSSTITSSNSVSTPQSSGAIATLAKSQPNPVVDHKDSPTADETTAVAPSLPGEAPKAETQSKLNWSGLKALLSALRLGAGFGPLESAIGGLDRCVGIFEQTSKTRDDYRELGEKLDELLGDLAEFNNAWIGKAMTTSVKNLCSGIEAEIGIIEEKQARNAPAIDIEATEDLDTILECYRRIHGCVEKLMLNANLNMWKTLDEEMTDRRLLELSPSMSGTYNSRAIDQTRRRECTEGTRVPELEKLKGWARDPSGSAIYWINGMAGTGKTTIAYTLCAQLQTTNELAASFFCTQLMPECRDIQLIIPAIAYQLAQFSYSFRHELSKALGSDQVAHTWELKTQLETLIVRPLKAVQHTLPSRLVIVIDALDECKDADSIGKILELLAGATSGLPIRFLVSSRPEPEIYRRMTLRVGGSPDTLVLDEINPNEVQHDIEAYLRQELNGISLTSDQWNKLVKRCGVLFIYASTTCRYIKSNDEMMGYEEALDVVLGLSVDSEATIDVDKELDKLYTAILEVAFNKPHMNEVNRRQMKSILDTVVCAAEPMTTEMLVELLELKNAEHAGTLLRPLLSVVNVTEETGIVTTLHASFPDFMLNSNRSAGFSYEATLHHATLAQVCLQQIRENPVQFNICGIESSYLFDSQIYDIPGRIQRAISPTLLYACRHWISHLIQGNHSPDLLEAVFDFLSVRLLLWMEVLNLTKWSNVGLYELEMLAQWCREAHMAREVVELACDACDFVSTYCSQLGGKSTPHLYISMLAFWPGNSPIAKHYIPRTTGLPRPQGTAIARRGLPLLATWYVGNPTQVVCSYPTGSRIAMAVGNNICILDELAGETLLDPLEGHTDLVSCVSISSNGLYIASGSYDSTIRVWDANTGKLMTGPWKAHRNKVTSVAFSPDSARIASTDSSEDVKIWSVQNGEHVVSTRLNDEHPDHIRAAIFSSDGSMIISGNENNTMCFWDAHTGDLLSKQSREPSTTINSLALSTDGSRIICACGDGSICVWDTKTRQQVPGLTLKLGGAVTQAIFSPDNKYIAACHGTPTVCLWDAGSGELIATLDKHIDRIASISFSPDSSRLISCTSSGTVYIRSIKHPDVGYRYPRHIHSACFSSDGSQIITGAQDGSIWLWDTRSGKLAMGPLTGHKGRICSMAISSDGTYIASASSDKTIRLWDIKEAIGRYKVLEKYTKRQDTLSFTSDDRQLLYGSLAYPIGASPFTSEFETDTALYQRGRDEWASDVSGYDKCSITSSLDGSYVASGSADGTIQMWRAQTGQRVMGPIRGHTTAVSLILFSPDGKHLVSFSLDDVICFWPMPKEPRSRDTNHHASELNKRTSSATSSILHWKLEKSGWILNNRGEHLIWVPEDLRPYLLRPEADRLISHRGSLTVDFTGANIGELWTRCYRPG</sequence>
<feature type="repeat" description="WD" evidence="3">
    <location>
        <begin position="1158"/>
        <end position="1192"/>
    </location>
</feature>
<comment type="caution">
    <text evidence="6">The sequence shown here is derived from an EMBL/GenBank/DDBJ whole genome shotgun (WGS) entry which is preliminary data.</text>
</comment>
<dbReference type="InterPro" id="IPR020472">
    <property type="entry name" value="WD40_PAC1"/>
</dbReference>
<dbReference type="PROSITE" id="PS50082">
    <property type="entry name" value="WD_REPEATS_2"/>
    <property type="match status" value="8"/>
</dbReference>
<accession>A0A8H3EBM2</accession>
<dbReference type="SUPFAM" id="SSF50998">
    <property type="entry name" value="Quinoprotein alcohol dehydrogenase-like"/>
    <property type="match status" value="1"/>
</dbReference>
<dbReference type="InterPro" id="IPR027417">
    <property type="entry name" value="P-loop_NTPase"/>
</dbReference>
<dbReference type="InterPro" id="IPR036322">
    <property type="entry name" value="WD40_repeat_dom_sf"/>
</dbReference>
<feature type="compositionally biased region" description="Polar residues" evidence="4">
    <location>
        <begin position="20"/>
        <end position="47"/>
    </location>
</feature>
<dbReference type="Pfam" id="PF00400">
    <property type="entry name" value="WD40"/>
    <property type="match status" value="10"/>
</dbReference>
<dbReference type="PANTHER" id="PTHR19848">
    <property type="entry name" value="WD40 REPEAT PROTEIN"/>
    <property type="match status" value="1"/>
</dbReference>
<evidence type="ECO:0000256" key="4">
    <source>
        <dbReference type="SAM" id="MobiDB-lite"/>
    </source>
</evidence>
<dbReference type="PROSITE" id="PS00678">
    <property type="entry name" value="WD_REPEATS_1"/>
    <property type="match status" value="4"/>
</dbReference>
<dbReference type="EMBL" id="CAJNJQ010006290">
    <property type="protein sequence ID" value="CAE7225852.1"/>
    <property type="molecule type" value="Genomic_DNA"/>
</dbReference>
<evidence type="ECO:0000256" key="2">
    <source>
        <dbReference type="ARBA" id="ARBA00022737"/>
    </source>
</evidence>
<dbReference type="Gene3D" id="2.130.10.10">
    <property type="entry name" value="YVTN repeat-like/Quinoprotein amine dehydrogenase"/>
    <property type="match status" value="5"/>
</dbReference>
<dbReference type="PRINTS" id="PR00320">
    <property type="entry name" value="GPROTEINBRPT"/>
</dbReference>
<feature type="domain" description="NACHT" evidence="5">
    <location>
        <begin position="315"/>
        <end position="460"/>
    </location>
</feature>
<dbReference type="InterPro" id="IPR015943">
    <property type="entry name" value="WD40/YVTN_repeat-like_dom_sf"/>
</dbReference>
<keyword evidence="1 3" id="KW-0853">WD repeat</keyword>
<evidence type="ECO:0000256" key="3">
    <source>
        <dbReference type="PROSITE-ProRule" id="PRU00221"/>
    </source>
</evidence>
<dbReference type="PROSITE" id="PS50837">
    <property type="entry name" value="NACHT"/>
    <property type="match status" value="1"/>
</dbReference>
<name>A0A8H3EBM2_9AGAM</name>
<dbReference type="SUPFAM" id="SSF52540">
    <property type="entry name" value="P-loop containing nucleoside triphosphate hydrolases"/>
    <property type="match status" value="1"/>
</dbReference>
<reference evidence="6" key="1">
    <citation type="submission" date="2021-01" db="EMBL/GenBank/DDBJ databases">
        <authorList>
            <person name="Kaushik A."/>
        </authorList>
    </citation>
    <scope>NUCLEOTIDE SEQUENCE</scope>
    <source>
        <strain evidence="6">AG5</strain>
    </source>
</reference>
<dbReference type="Pfam" id="PF24883">
    <property type="entry name" value="NPHP3_N"/>
    <property type="match status" value="1"/>
</dbReference>
<protein>
    <recommendedName>
        <fullName evidence="5">NACHT domain-containing protein</fullName>
    </recommendedName>
</protein>
<feature type="repeat" description="WD" evidence="3">
    <location>
        <begin position="1027"/>
        <end position="1068"/>
    </location>
</feature>